<reference evidence="1 2" key="2">
    <citation type="journal article" date="2013" name="IMA Fungus">
        <title>IMA Genome-F 1: Ceratocystis fimbriata: Draft nuclear genome sequence for the plant pathogen, Ceratocystis fimbriata.</title>
        <authorList>
            <person name="Wilken P.M."/>
            <person name="Steenkamp E.T."/>
            <person name="Wingfield M.J."/>
            <person name="de Beer Z.W."/>
            <person name="Wingfield B.D."/>
        </authorList>
    </citation>
    <scope>NUCLEOTIDE SEQUENCE [LARGE SCALE GENOMIC DNA]</scope>
    <source>
        <strain evidence="1 2">CBS 114723</strain>
    </source>
</reference>
<dbReference type="Proteomes" id="UP000222788">
    <property type="component" value="Unassembled WGS sequence"/>
</dbReference>
<dbReference type="AlphaFoldDB" id="A0A2C5X759"/>
<proteinExistence type="predicted"/>
<reference evidence="1 2" key="1">
    <citation type="journal article" date="2013" name="Fungal Biol.">
        <title>Analysis of microsatellite markers in the genome of the plant pathogen Ceratocystis fimbriata.</title>
        <authorList>
            <person name="Simpson M.C."/>
            <person name="Wilken P.M."/>
            <person name="Coetzee M.P."/>
            <person name="Wingfield M.J."/>
            <person name="Wingfield B.D."/>
        </authorList>
    </citation>
    <scope>NUCLEOTIDE SEQUENCE [LARGE SCALE GENOMIC DNA]</scope>
    <source>
        <strain evidence="1 2">CBS 114723</strain>
    </source>
</reference>
<gene>
    <name evidence="1" type="ORF">CFIMG_008088RA00001</name>
</gene>
<accession>A0A2C5X759</accession>
<organism evidence="1 2">
    <name type="scientific">Ceratocystis fimbriata CBS 114723</name>
    <dbReference type="NCBI Taxonomy" id="1035309"/>
    <lineage>
        <taxon>Eukaryota</taxon>
        <taxon>Fungi</taxon>
        <taxon>Dikarya</taxon>
        <taxon>Ascomycota</taxon>
        <taxon>Pezizomycotina</taxon>
        <taxon>Sordariomycetes</taxon>
        <taxon>Hypocreomycetidae</taxon>
        <taxon>Microascales</taxon>
        <taxon>Ceratocystidaceae</taxon>
        <taxon>Ceratocystis</taxon>
    </lineage>
</organism>
<comment type="caution">
    <text evidence="1">The sequence shown here is derived from an EMBL/GenBank/DDBJ whole genome shotgun (WGS) entry which is preliminary data.</text>
</comment>
<evidence type="ECO:0000313" key="1">
    <source>
        <dbReference type="EMBL" id="PHH53847.1"/>
    </source>
</evidence>
<name>A0A2C5X759_9PEZI</name>
<keyword evidence="2" id="KW-1185">Reference proteome</keyword>
<evidence type="ECO:0000313" key="2">
    <source>
        <dbReference type="Proteomes" id="UP000222788"/>
    </source>
</evidence>
<sequence length="106" mass="11531">MKGIESGRRLPVVFVPLENLVIFVAVASYCFRRQPLLSSGWFRYSRTPGADGVVLTGLEPPTRGGLALANCSSIPLRVWPRLARALKGLSEFPAVPHHPPNGGIRL</sequence>
<dbReference type="EMBL" id="APWK03000035">
    <property type="protein sequence ID" value="PHH53847.1"/>
    <property type="molecule type" value="Genomic_DNA"/>
</dbReference>
<protein>
    <submittedName>
        <fullName evidence="1">Uncharacterized protein</fullName>
    </submittedName>
</protein>